<accession>A0A066ZR23</accession>
<evidence type="ECO:0000313" key="2">
    <source>
        <dbReference type="Proteomes" id="UP000027341"/>
    </source>
</evidence>
<dbReference type="STRING" id="28885.EI16_06685"/>
<reference evidence="1 2" key="1">
    <citation type="submission" date="2014-04" db="EMBL/GenBank/DDBJ databases">
        <title>Draft genome sequence of Hydrogenovibrio marinus MH-110, a model organism for aerobic H2 metabolism.</title>
        <authorList>
            <person name="Cha H.J."/>
            <person name="Jo B.H."/>
            <person name="Hwang B.H."/>
        </authorList>
    </citation>
    <scope>NUCLEOTIDE SEQUENCE [LARGE SCALE GENOMIC DNA]</scope>
    <source>
        <strain evidence="1 2">MH-110</strain>
    </source>
</reference>
<keyword evidence="2" id="KW-1185">Reference proteome</keyword>
<gene>
    <name evidence="1" type="ORF">EI16_06685</name>
</gene>
<sequence length="149" mass="16812">MNLLNLDIQGREPFAKIVQTLIQKHRLDPNEIFMNVLESQEAPEMNYWMTKVLVQEHFVSPQQEVARDAEGEPVKPLQAACLLQNVGMVAALLEMNAFQGGVTDKDFQLAARIASKQEDQALLGVIMRYAQEVGNLETFMRELQGAQLQ</sequence>
<organism evidence="1 2">
    <name type="scientific">Hydrogenovibrio marinus</name>
    <dbReference type="NCBI Taxonomy" id="28885"/>
    <lineage>
        <taxon>Bacteria</taxon>
        <taxon>Pseudomonadati</taxon>
        <taxon>Pseudomonadota</taxon>
        <taxon>Gammaproteobacteria</taxon>
        <taxon>Thiotrichales</taxon>
        <taxon>Piscirickettsiaceae</taxon>
        <taxon>Hydrogenovibrio</taxon>
    </lineage>
</organism>
<name>A0A066ZR23_HYDMR</name>
<comment type="caution">
    <text evidence="1">The sequence shown here is derived from an EMBL/GenBank/DDBJ whole genome shotgun (WGS) entry which is preliminary data.</text>
</comment>
<evidence type="ECO:0000313" key="1">
    <source>
        <dbReference type="EMBL" id="KDN95967.1"/>
    </source>
</evidence>
<protein>
    <submittedName>
        <fullName evidence="1">Uncharacterized protein</fullName>
    </submittedName>
</protein>
<dbReference type="Proteomes" id="UP000027341">
    <property type="component" value="Unassembled WGS sequence"/>
</dbReference>
<dbReference type="EMBL" id="JMIU01000001">
    <property type="protein sequence ID" value="KDN95967.1"/>
    <property type="molecule type" value="Genomic_DNA"/>
</dbReference>
<proteinExistence type="predicted"/>
<dbReference type="AlphaFoldDB" id="A0A066ZR23"/>